<keyword evidence="2" id="KW-1185">Reference proteome</keyword>
<dbReference type="EMBL" id="QETF01000022">
    <property type="protein sequence ID" value="PWG15836.1"/>
    <property type="molecule type" value="Genomic_DNA"/>
</dbReference>
<sequence>MEIIADTAANSSIHKVSPMSDVSVKSQHIYNDLYHLMAEHFPAARTPNNAFDVVGFAKAIERAHVTIYNAFRADWVSVAVAEDIIRHSRKVEGATPLVWADLLPYVLPNYAKFSELPHASREASDQSQS</sequence>
<organism evidence="1 2">
    <name type="scientific">Salibaculum griseiflavum</name>
    <dbReference type="NCBI Taxonomy" id="1914409"/>
    <lineage>
        <taxon>Bacteria</taxon>
        <taxon>Pseudomonadati</taxon>
        <taxon>Pseudomonadota</taxon>
        <taxon>Alphaproteobacteria</taxon>
        <taxon>Rhodobacterales</taxon>
        <taxon>Roseobacteraceae</taxon>
        <taxon>Salibaculum</taxon>
    </lineage>
</organism>
<evidence type="ECO:0000313" key="2">
    <source>
        <dbReference type="Proteomes" id="UP000245293"/>
    </source>
</evidence>
<comment type="caution">
    <text evidence="1">The sequence shown here is derived from an EMBL/GenBank/DDBJ whole genome shotgun (WGS) entry which is preliminary data.</text>
</comment>
<proteinExistence type="predicted"/>
<gene>
    <name evidence="1" type="ORF">DFK10_14995</name>
</gene>
<evidence type="ECO:0000313" key="1">
    <source>
        <dbReference type="EMBL" id="PWG15836.1"/>
    </source>
</evidence>
<accession>A0A2V1P0E6</accession>
<protein>
    <submittedName>
        <fullName evidence="1">Uncharacterized protein</fullName>
    </submittedName>
</protein>
<name>A0A2V1P0E6_9RHOB</name>
<dbReference type="AlphaFoldDB" id="A0A2V1P0E6"/>
<reference evidence="2" key="1">
    <citation type="submission" date="2018-05" db="EMBL/GenBank/DDBJ databases">
        <authorList>
            <person name="Du Z."/>
            <person name="Wang X."/>
        </authorList>
    </citation>
    <scope>NUCLEOTIDE SEQUENCE [LARGE SCALE GENOMIC DNA]</scope>
    <source>
        <strain evidence="2">WDS4C29</strain>
    </source>
</reference>
<dbReference type="Proteomes" id="UP000245293">
    <property type="component" value="Unassembled WGS sequence"/>
</dbReference>